<organism evidence="1">
    <name type="scientific">Brassica napus</name>
    <name type="common">Rape</name>
    <dbReference type="NCBI Taxonomy" id="3708"/>
    <lineage>
        <taxon>Eukaryota</taxon>
        <taxon>Viridiplantae</taxon>
        <taxon>Streptophyta</taxon>
        <taxon>Embryophyta</taxon>
        <taxon>Tracheophyta</taxon>
        <taxon>Spermatophyta</taxon>
        <taxon>Magnoliopsida</taxon>
        <taxon>eudicotyledons</taxon>
        <taxon>Gunneridae</taxon>
        <taxon>Pentapetalae</taxon>
        <taxon>rosids</taxon>
        <taxon>malvids</taxon>
        <taxon>Brassicales</taxon>
        <taxon>Brassicaceae</taxon>
        <taxon>Brassiceae</taxon>
        <taxon>Brassica</taxon>
    </lineage>
</organism>
<protein>
    <submittedName>
        <fullName evidence="1">(rape) hypothetical protein</fullName>
    </submittedName>
</protein>
<dbReference type="AlphaFoldDB" id="A0A817AY71"/>
<name>A0A817AY71_BRANA</name>
<reference evidence="1" key="1">
    <citation type="submission" date="2021-01" db="EMBL/GenBank/DDBJ databases">
        <authorList>
            <consortium name="Genoscope - CEA"/>
            <person name="William W."/>
        </authorList>
    </citation>
    <scope>NUCLEOTIDE SEQUENCE</scope>
</reference>
<accession>A0A817AY71</accession>
<evidence type="ECO:0000313" key="1">
    <source>
        <dbReference type="EMBL" id="CAF2326531.1"/>
    </source>
</evidence>
<proteinExistence type="predicted"/>
<sequence>MVGLPFRHRTFVFGGRPAFGFDDAPATPVLSSAFGTASHLRSHLRFLSSSPVIFERVPVPVWFRMNIRLDLSAVMLQSMKFGGCSVLGHMSIYANKETHGWA</sequence>
<dbReference type="Proteomes" id="UP001295469">
    <property type="component" value="Chromosome A10"/>
</dbReference>
<dbReference type="EMBL" id="HG994364">
    <property type="protein sequence ID" value="CAF2326531.1"/>
    <property type="molecule type" value="Genomic_DNA"/>
</dbReference>
<gene>
    <name evidence="1" type="ORF">DARMORV10_A10P11810.1</name>
</gene>